<feature type="region of interest" description="Disordered" evidence="1">
    <location>
        <begin position="163"/>
        <end position="211"/>
    </location>
</feature>
<organism evidence="2">
    <name type="scientific">Siphoviridae sp. ct89Z21</name>
    <dbReference type="NCBI Taxonomy" id="2826168"/>
    <lineage>
        <taxon>Viruses</taxon>
        <taxon>Duplodnaviria</taxon>
        <taxon>Heunggongvirae</taxon>
        <taxon>Uroviricota</taxon>
        <taxon>Caudoviricetes</taxon>
    </lineage>
</organism>
<evidence type="ECO:0000256" key="1">
    <source>
        <dbReference type="SAM" id="MobiDB-lite"/>
    </source>
</evidence>
<evidence type="ECO:0000313" key="2">
    <source>
        <dbReference type="EMBL" id="DAD83662.1"/>
    </source>
</evidence>
<feature type="compositionally biased region" description="Low complexity" evidence="1">
    <location>
        <begin position="182"/>
        <end position="194"/>
    </location>
</feature>
<protein>
    <submittedName>
        <fullName evidence="2">Uncharacterized protein</fullName>
    </submittedName>
</protein>
<accession>A0A8S5MN12</accession>
<feature type="compositionally biased region" description="Polar residues" evidence="1">
    <location>
        <begin position="202"/>
        <end position="211"/>
    </location>
</feature>
<dbReference type="InterPro" id="IPR008979">
    <property type="entry name" value="Galactose-bd-like_sf"/>
</dbReference>
<name>A0A8S5MN12_9CAUD</name>
<sequence length="1379" mass="152203">MKSHFLRSLAVFLTLAMLIQLLPVQVLAVDEDEFTPEDVVLSEESEDIIAPFEELAAEESMPADISFEVEALREENIKQFRMNDGSYIAVQYATPVHYEDENGQWQDIDNTLYFDSVNTAKVYSARNGQEYLSFAANLQGGDLFSTSFGDYSVHLSLFGTSADAEEDVTQTTSPEDSTLNPETSESASVSEATEPMPKQGVSEITTPTTTEDASYSVTQSDAVFAEKALQFHGAVEAQIQDGSEAMSVSTEAETSFLPDTLSSSLLYENVYDSVDLKYEVFGYNIKESIIVNQPRDCYEFSFVMQLDGLMPIMQEDGSILLVDDEQTPIYIIPAPYMIDSSNTYSDAAAYTLDNLADGKYLLCVEADAEWMNTAQFPVAIDPTIFKLQSSNPLSWSYIFSGNPATTYSGTSHYIGYTALNNGGEYQIITHINTLPSLPAGSVVTNAAINVRHSTFSNDSSANYMMMEAHRLTIDKSSGQTYDNWLKNMTWNNVHPGGATNYNSRIEDFTKLTSSTTGTYIALDLTRAVRDWYQNGTQNRTLLLKSDCSSTKRIASTLYTSASNTYFAVTYRNDFGLEDYYTYQTQSAGRAGTGYVSDHMQRLTIENPIITSDSNVMPFSLSLVYNSALNNSYFGSSSDSYTRDFQNMILGGGWKLSAQQCIQSVRIAEDDTNTLYWVYTDGDGTQHYFYETSSGVYEDEDGLGLKITLVSETGHTNFKMIDDYGNETYFRDGILTYTKDAYGNGIYYCYNYSTFNGAASTTWRPTNAVHNQLTSIWRLNNGGSSEQLARFVYDSNNNITGVYDEAGRETLFYYNTSGGIRYLDYVVYPDGAKADYTYNTYGMTCAYDQEANYGICYTYDSDGTVNQFYEYYLSGTTHVIGNIVSCWNGLNRSSYRDWGADHKKETSDDLRQEVLFDNWGRTVCTYTTNTDSTEVLGSSAASYVQNSGTSRKNNRTLDIGSSGMTAVNLLIDGGIEKSTDSWTSSCSANASAAARTTITNDENRRHGTGGLNLYLSSSATSSNYAGIYRSASLTGGKPYTLSAYFSASSYMNWNSGAKLELLVQNSSGTTLETHLLTDAKPNAAMEDGWQRVSATYTPAGSGNYRFLFKLSGCNGTAYLDDLQLEQAEAASTYNLLQNGSFENTLSGNWSINGMSKSSLTTTLKPFGTSGVKVTGSQNAIRRASQTITLNCSSDTTFLLSGWALAEYAAPNSVREYEWGKRYFGLIAEIIYTDTSTAETQSVPFEWSSTDWQCSVGTIVPKRSGKTVKNIHIYCAYDYNSGTAWFDNISLRQEPVQTYRYDEKGNVTAATQTGTGTENAQYDSNGVDLLQYTAANGTKYSYEYNNAHDVTKTTVGSLTATTSYNKSGNTTGARLVGKDSN</sequence>
<proteinExistence type="predicted"/>
<dbReference type="NCBIfam" id="NF033679">
    <property type="entry name" value="DNRLRE_dom"/>
    <property type="match status" value="1"/>
</dbReference>
<dbReference type="Gene3D" id="2.60.120.260">
    <property type="entry name" value="Galactose-binding domain-like"/>
    <property type="match status" value="2"/>
</dbReference>
<feature type="compositionally biased region" description="Polar residues" evidence="1">
    <location>
        <begin position="169"/>
        <end position="181"/>
    </location>
</feature>
<dbReference type="SUPFAM" id="SSF49785">
    <property type="entry name" value="Galactose-binding domain-like"/>
    <property type="match status" value="1"/>
</dbReference>
<dbReference type="EMBL" id="BK014939">
    <property type="protein sequence ID" value="DAD83662.1"/>
    <property type="molecule type" value="Genomic_DNA"/>
</dbReference>
<reference evidence="2" key="1">
    <citation type="journal article" date="2021" name="Proc. Natl. Acad. Sci. U.S.A.">
        <title>A Catalog of Tens of Thousands of Viruses from Human Metagenomes Reveals Hidden Associations with Chronic Diseases.</title>
        <authorList>
            <person name="Tisza M.J."/>
            <person name="Buck C.B."/>
        </authorList>
    </citation>
    <scope>NUCLEOTIDE SEQUENCE</scope>
    <source>
        <strain evidence="2">Ct89Z21</strain>
    </source>
</reference>